<dbReference type="OrthoDB" id="5873055at2759"/>
<name>A0A8S1EH91_9PELO</name>
<sequence length="302" mass="34896">MNQLFVAIEIIIFNLVGLFGNINLLVLTFKKPSLHNKSSFLQCCLSFSHIICLLFELPNAFLLITGLKVSRSFCYPAISLYIFFICTQAMLMLMLVIDLYAIIFLPKIYRTMDNFQYVMLFLTPPLIYSSFVLIYGFLKIDDQLLLFCNPPLALHPTASRFWSLSNVVINTTVLALFMVIIVIFHYKGMNQKKNTRWLIKRPKVTVFIFLISWYTCILGVDFFVTIGLSGNSLAFLQSNMVFFALLCYSQSFYVILWRSSEYRLAFMELWACVPIFKSSKLRDKWAGSSKKRTTRVSTIVST</sequence>
<evidence type="ECO:0000256" key="1">
    <source>
        <dbReference type="ARBA" id="ARBA00004370"/>
    </source>
</evidence>
<feature type="transmembrane region" description="Helical" evidence="5">
    <location>
        <begin position="78"/>
        <end position="105"/>
    </location>
</feature>
<feature type="transmembrane region" description="Helical" evidence="5">
    <location>
        <begin position="204"/>
        <end position="228"/>
    </location>
</feature>
<dbReference type="InterPro" id="IPR000276">
    <property type="entry name" value="GPCR_Rhodpsn"/>
</dbReference>
<evidence type="ECO:0000313" key="7">
    <source>
        <dbReference type="EMBL" id="CAB3397029.1"/>
    </source>
</evidence>
<comment type="caution">
    <text evidence="7">The sequence shown here is derived from an EMBL/GenBank/DDBJ whole genome shotgun (WGS) entry which is preliminary data.</text>
</comment>
<evidence type="ECO:0000256" key="2">
    <source>
        <dbReference type="ARBA" id="ARBA00022692"/>
    </source>
</evidence>
<keyword evidence="8" id="KW-1185">Reference proteome</keyword>
<feature type="transmembrane region" description="Helical" evidence="5">
    <location>
        <begin position="117"/>
        <end position="138"/>
    </location>
</feature>
<dbReference type="InterPro" id="IPR047130">
    <property type="entry name" value="7TM_GPCR_Srsx_nematod"/>
</dbReference>
<dbReference type="PANTHER" id="PTHR23360">
    <property type="entry name" value="G-PROTEIN COUPLED RECEPTORS FAMILY 1 PROFILE DOMAIN-CONTAINING PROTEIN-RELATED"/>
    <property type="match status" value="1"/>
</dbReference>
<proteinExistence type="predicted"/>
<keyword evidence="2 5" id="KW-0812">Transmembrane</keyword>
<dbReference type="Proteomes" id="UP000494206">
    <property type="component" value="Unassembled WGS sequence"/>
</dbReference>
<feature type="domain" description="G-protein coupled receptors family 1 profile" evidence="6">
    <location>
        <begin position="20"/>
        <end position="213"/>
    </location>
</feature>
<protein>
    <recommendedName>
        <fullName evidence="6">G-protein coupled receptors family 1 profile domain-containing protein</fullName>
    </recommendedName>
</protein>
<keyword evidence="4 5" id="KW-0472">Membrane</keyword>
<keyword evidence="3 5" id="KW-1133">Transmembrane helix</keyword>
<dbReference type="GO" id="GO:0004930">
    <property type="term" value="F:G protein-coupled receptor activity"/>
    <property type="evidence" value="ECO:0007669"/>
    <property type="project" value="InterPro"/>
</dbReference>
<dbReference type="AlphaFoldDB" id="A0A8S1EH91"/>
<dbReference type="InterPro" id="IPR019424">
    <property type="entry name" value="7TM_GPCR_Srsx"/>
</dbReference>
<gene>
    <name evidence="7" type="ORF">CBOVIS_LOCUS500</name>
</gene>
<dbReference type="SMART" id="SM01381">
    <property type="entry name" value="7TM_GPCR_Srsx"/>
    <property type="match status" value="1"/>
</dbReference>
<dbReference type="EMBL" id="CADEPM010000001">
    <property type="protein sequence ID" value="CAB3397029.1"/>
    <property type="molecule type" value="Genomic_DNA"/>
</dbReference>
<evidence type="ECO:0000256" key="5">
    <source>
        <dbReference type="SAM" id="Phobius"/>
    </source>
</evidence>
<feature type="transmembrane region" description="Helical" evidence="5">
    <location>
        <begin position="39"/>
        <end position="58"/>
    </location>
</feature>
<dbReference type="PROSITE" id="PS50262">
    <property type="entry name" value="G_PROTEIN_RECEP_F1_2"/>
    <property type="match status" value="1"/>
</dbReference>
<feature type="transmembrane region" description="Helical" evidence="5">
    <location>
        <begin position="240"/>
        <end position="257"/>
    </location>
</feature>
<dbReference type="Gene3D" id="1.20.1070.10">
    <property type="entry name" value="Rhodopsin 7-helix transmembrane proteins"/>
    <property type="match status" value="1"/>
</dbReference>
<dbReference type="GO" id="GO:0016020">
    <property type="term" value="C:membrane"/>
    <property type="evidence" value="ECO:0007669"/>
    <property type="project" value="UniProtKB-SubCell"/>
</dbReference>
<evidence type="ECO:0000256" key="4">
    <source>
        <dbReference type="ARBA" id="ARBA00023136"/>
    </source>
</evidence>
<reference evidence="7 8" key="1">
    <citation type="submission" date="2020-04" db="EMBL/GenBank/DDBJ databases">
        <authorList>
            <person name="Laetsch R D."/>
            <person name="Stevens L."/>
            <person name="Kumar S."/>
            <person name="Blaxter L. M."/>
        </authorList>
    </citation>
    <scope>NUCLEOTIDE SEQUENCE [LARGE SCALE GENOMIC DNA]</scope>
</reference>
<dbReference type="InterPro" id="IPR017452">
    <property type="entry name" value="GPCR_Rhodpsn_7TM"/>
</dbReference>
<dbReference type="PANTHER" id="PTHR23360:SF32">
    <property type="entry name" value="G-PROTEIN COUPLED RECEPTORS FAMILY 1 PROFILE DOMAIN-CONTAINING PROTEIN"/>
    <property type="match status" value="1"/>
</dbReference>
<dbReference type="SUPFAM" id="SSF81321">
    <property type="entry name" value="Family A G protein-coupled receptor-like"/>
    <property type="match status" value="1"/>
</dbReference>
<organism evidence="7 8">
    <name type="scientific">Caenorhabditis bovis</name>
    <dbReference type="NCBI Taxonomy" id="2654633"/>
    <lineage>
        <taxon>Eukaryota</taxon>
        <taxon>Metazoa</taxon>
        <taxon>Ecdysozoa</taxon>
        <taxon>Nematoda</taxon>
        <taxon>Chromadorea</taxon>
        <taxon>Rhabditida</taxon>
        <taxon>Rhabditina</taxon>
        <taxon>Rhabditomorpha</taxon>
        <taxon>Rhabditoidea</taxon>
        <taxon>Rhabditidae</taxon>
        <taxon>Peloderinae</taxon>
        <taxon>Caenorhabditis</taxon>
    </lineage>
</organism>
<feature type="transmembrane region" description="Helical" evidence="5">
    <location>
        <begin position="161"/>
        <end position="184"/>
    </location>
</feature>
<accession>A0A8S1EH91</accession>
<feature type="transmembrane region" description="Helical" evidence="5">
    <location>
        <begin position="6"/>
        <end position="27"/>
    </location>
</feature>
<comment type="subcellular location">
    <subcellularLocation>
        <location evidence="1">Membrane</location>
    </subcellularLocation>
</comment>
<evidence type="ECO:0000313" key="8">
    <source>
        <dbReference type="Proteomes" id="UP000494206"/>
    </source>
</evidence>
<evidence type="ECO:0000259" key="6">
    <source>
        <dbReference type="PROSITE" id="PS50262"/>
    </source>
</evidence>
<dbReference type="Pfam" id="PF10320">
    <property type="entry name" value="7TM_GPCR_Srsx"/>
    <property type="match status" value="1"/>
</dbReference>
<evidence type="ECO:0000256" key="3">
    <source>
        <dbReference type="ARBA" id="ARBA00022989"/>
    </source>
</evidence>